<dbReference type="EMBL" id="JBBNAE010000002">
    <property type="protein sequence ID" value="KAK9145707.1"/>
    <property type="molecule type" value="Genomic_DNA"/>
</dbReference>
<dbReference type="AlphaFoldDB" id="A0AAP0K4H1"/>
<accession>A0AAP0K4H1</accession>
<protein>
    <submittedName>
        <fullName evidence="1">Uncharacterized protein</fullName>
    </submittedName>
</protein>
<evidence type="ECO:0000313" key="1">
    <source>
        <dbReference type="EMBL" id="KAK9145707.1"/>
    </source>
</evidence>
<reference evidence="1 2" key="1">
    <citation type="submission" date="2024-01" db="EMBL/GenBank/DDBJ databases">
        <title>Genome assemblies of Stephania.</title>
        <authorList>
            <person name="Yang L."/>
        </authorList>
    </citation>
    <scope>NUCLEOTIDE SEQUENCE [LARGE SCALE GENOMIC DNA]</scope>
    <source>
        <strain evidence="1">QJT</strain>
        <tissue evidence="1">Leaf</tissue>
    </source>
</reference>
<gene>
    <name evidence="1" type="ORF">Sjap_005610</name>
</gene>
<sequence length="160" mass="18624">MTLLEVYWDNTLRGSPPVSEITFNNKPLKYLNIVEPYNLDWVMRQIGYVQSKLKDPFRPINADRSSLAKSYSVKYTFDAQFWEDWEDNVISVGHRGKKVGYPSQATNDYVDWFHSVSHPFAYNPKFVSVVVHEDEPTLMLLCGTEACQSRVLCQIIHSKW</sequence>
<dbReference type="Proteomes" id="UP001417504">
    <property type="component" value="Unassembled WGS sequence"/>
</dbReference>
<name>A0AAP0K4H1_9MAGN</name>
<organism evidence="1 2">
    <name type="scientific">Stephania japonica</name>
    <dbReference type="NCBI Taxonomy" id="461633"/>
    <lineage>
        <taxon>Eukaryota</taxon>
        <taxon>Viridiplantae</taxon>
        <taxon>Streptophyta</taxon>
        <taxon>Embryophyta</taxon>
        <taxon>Tracheophyta</taxon>
        <taxon>Spermatophyta</taxon>
        <taxon>Magnoliopsida</taxon>
        <taxon>Ranunculales</taxon>
        <taxon>Menispermaceae</taxon>
        <taxon>Menispermoideae</taxon>
        <taxon>Cissampelideae</taxon>
        <taxon>Stephania</taxon>
    </lineage>
</organism>
<keyword evidence="2" id="KW-1185">Reference proteome</keyword>
<proteinExistence type="predicted"/>
<evidence type="ECO:0000313" key="2">
    <source>
        <dbReference type="Proteomes" id="UP001417504"/>
    </source>
</evidence>
<comment type="caution">
    <text evidence="1">The sequence shown here is derived from an EMBL/GenBank/DDBJ whole genome shotgun (WGS) entry which is preliminary data.</text>
</comment>